<proteinExistence type="inferred from homology"/>
<dbReference type="PANTHER" id="PTHR34773:SF1">
    <property type="entry name" value="FLAGELLAR SECRETION CHAPERONE FLIS"/>
    <property type="match status" value="1"/>
</dbReference>
<dbReference type="GO" id="GO:0071973">
    <property type="term" value="P:bacterial-type flagellum-dependent cell motility"/>
    <property type="evidence" value="ECO:0007669"/>
    <property type="project" value="TreeGrafter"/>
</dbReference>
<evidence type="ECO:0000256" key="5">
    <source>
        <dbReference type="ARBA" id="ARBA00023186"/>
    </source>
</evidence>
<keyword evidence="4 6" id="KW-1005">Bacterial flagellum biogenesis</keyword>
<keyword evidence="3 6" id="KW-0963">Cytoplasm</keyword>
<keyword evidence="10" id="KW-1185">Reference proteome</keyword>
<dbReference type="EMBL" id="JBHUCJ010000104">
    <property type="protein sequence ID" value="MFD3226736.1"/>
    <property type="molecule type" value="Genomic_DNA"/>
</dbReference>
<keyword evidence="7" id="KW-0969">Cilium</keyword>
<evidence type="ECO:0000313" key="10">
    <source>
        <dbReference type="Proteomes" id="UP001598201"/>
    </source>
</evidence>
<reference evidence="7 9" key="2">
    <citation type="journal article" date="2012" name="J. Bacteriol.">
        <title>Complete Genome Sequence of Rahnella sp. Strain Y9602, a Gammaproteobacterium Isolate from Metal- and Radionuclide-Contaminated Soil.</title>
        <authorList>
            <person name="Martinez R.J."/>
            <person name="Bruce D."/>
            <person name="Detter C."/>
            <person name="Goodwin L.A."/>
            <person name="Han J."/>
            <person name="Han C.S."/>
            <person name="Held B."/>
            <person name="Land M.L."/>
            <person name="Mikhailova N."/>
            <person name="Nolan M."/>
            <person name="Pennacchio L."/>
            <person name="Pitluck S."/>
            <person name="Tapia R."/>
            <person name="Woyke T."/>
            <person name="Sobecky P.A."/>
        </authorList>
    </citation>
    <scope>NUCLEOTIDE SEQUENCE [LARGE SCALE GENOMIC DNA]</scope>
    <source>
        <strain evidence="7 9">Y9602</strain>
    </source>
</reference>
<dbReference type="EMBL" id="CP002505">
    <property type="protein sequence ID" value="ADW74080.1"/>
    <property type="molecule type" value="Genomic_DNA"/>
</dbReference>
<keyword evidence="7" id="KW-0966">Cell projection</keyword>
<dbReference type="CDD" id="cd16098">
    <property type="entry name" value="FliS"/>
    <property type="match status" value="1"/>
</dbReference>
<evidence type="ECO:0000256" key="2">
    <source>
        <dbReference type="ARBA" id="ARBA00008787"/>
    </source>
</evidence>
<evidence type="ECO:0000313" key="9">
    <source>
        <dbReference type="Proteomes" id="UP000007257"/>
    </source>
</evidence>
<dbReference type="eggNOG" id="COG1516">
    <property type="taxonomic scope" value="Bacteria"/>
</dbReference>
<dbReference type="PANTHER" id="PTHR34773">
    <property type="entry name" value="FLAGELLAR SECRETION CHAPERONE FLIS"/>
    <property type="match status" value="1"/>
</dbReference>
<dbReference type="GeneID" id="95416910"/>
<gene>
    <name evidence="8" type="primary">fliS</name>
    <name evidence="7" type="ordered locus">Rahaq_2473</name>
    <name evidence="8" type="ORF">ACFPK4_24645</name>
</gene>
<dbReference type="RefSeq" id="WP_013575780.1">
    <property type="nucleotide sequence ID" value="NC_015061.1"/>
</dbReference>
<dbReference type="KEGG" id="rah:Rahaq_2473"/>
<dbReference type="SUPFAM" id="SSF101116">
    <property type="entry name" value="Flagellar export chaperone FliS"/>
    <property type="match status" value="1"/>
</dbReference>
<dbReference type="Proteomes" id="UP001598201">
    <property type="component" value="Unassembled WGS sequence"/>
</dbReference>
<dbReference type="GO" id="GO:0005829">
    <property type="term" value="C:cytosol"/>
    <property type="evidence" value="ECO:0007669"/>
    <property type="project" value="UniProtKB-SubCell"/>
</dbReference>
<sequence length="145" mass="15831">MYNAKGTQAYAQVGLESGVMSATPYQLVTMLFDGARSALIRARIFIQQGSIAEKGKSLSMAINIIDSGLKAGLSREKGDPELVDNLEALYSYMVRRLLHANLHNDQEAIAEVLTLLENIADAWRQIGPNYHPSQDQYNGSTSVSG</sequence>
<evidence type="ECO:0000256" key="1">
    <source>
        <dbReference type="ARBA" id="ARBA00004514"/>
    </source>
</evidence>
<comment type="similarity">
    <text evidence="2 6">Belongs to the FliS family.</text>
</comment>
<evidence type="ECO:0000256" key="6">
    <source>
        <dbReference type="PIRNR" id="PIRNR039090"/>
    </source>
</evidence>
<reference evidence="9" key="1">
    <citation type="submission" date="2011-01" db="EMBL/GenBank/DDBJ databases">
        <title>Complete sequence of chromosome of Rahnella sp. Y9602.</title>
        <authorList>
            <consortium name="US DOE Joint Genome Institute"/>
            <person name="Lucas S."/>
            <person name="Copeland A."/>
            <person name="Lapidus A."/>
            <person name="Cheng J.-F."/>
            <person name="Goodwin L."/>
            <person name="Pitluck S."/>
            <person name="Lu M."/>
            <person name="Detter J.C."/>
            <person name="Han C."/>
            <person name="Tapia R."/>
            <person name="Land M."/>
            <person name="Hauser L."/>
            <person name="Kyrpides N."/>
            <person name="Ivanova N."/>
            <person name="Ovchinnikova G."/>
            <person name="Pagani I."/>
            <person name="Sobecky P.A."/>
            <person name="Martinez R.J."/>
            <person name="Woyke T."/>
        </authorList>
    </citation>
    <scope>NUCLEOTIDE SEQUENCE [LARGE SCALE GENOMIC DNA]</scope>
    <source>
        <strain evidence="9">Y9602</strain>
    </source>
</reference>
<evidence type="ECO:0000256" key="3">
    <source>
        <dbReference type="ARBA" id="ARBA00022490"/>
    </source>
</evidence>
<keyword evidence="7" id="KW-0282">Flagellum</keyword>
<dbReference type="Proteomes" id="UP000007257">
    <property type="component" value="Chromosome"/>
</dbReference>
<reference evidence="8 10" key="3">
    <citation type="submission" date="2024-09" db="EMBL/GenBank/DDBJ databases">
        <title>Genomes of Rahnella.</title>
        <authorList>
            <person name="Mnguni F.C."/>
            <person name="Shin G.Y."/>
            <person name="Coutinho T."/>
        </authorList>
    </citation>
    <scope>NUCLEOTIDE SEQUENCE [LARGE SCALE GENOMIC DNA]</scope>
    <source>
        <strain evidence="8 10">20WA0057</strain>
    </source>
</reference>
<organism evidence="7 9">
    <name type="scientific">Rahnella sp. (strain Y9602)</name>
    <dbReference type="NCBI Taxonomy" id="2703885"/>
    <lineage>
        <taxon>Bacteria</taxon>
        <taxon>Pseudomonadati</taxon>
        <taxon>Pseudomonadota</taxon>
        <taxon>Gammaproteobacteria</taxon>
        <taxon>Enterobacterales</taxon>
        <taxon>Yersiniaceae</taxon>
        <taxon>Rahnella</taxon>
    </lineage>
</organism>
<evidence type="ECO:0000313" key="8">
    <source>
        <dbReference type="EMBL" id="MFD3226736.1"/>
    </source>
</evidence>
<name>A0A0H3FD74_RAHSY</name>
<keyword evidence="5" id="KW-0143">Chaperone</keyword>
<dbReference type="Pfam" id="PF02561">
    <property type="entry name" value="FliS"/>
    <property type="match status" value="1"/>
</dbReference>
<dbReference type="OrthoDB" id="9792010at2"/>
<evidence type="ECO:0000256" key="4">
    <source>
        <dbReference type="ARBA" id="ARBA00022795"/>
    </source>
</evidence>
<protein>
    <recommendedName>
        <fullName evidence="6">Flagellar secretion chaperone FliS</fullName>
    </recommendedName>
</protein>
<dbReference type="InterPro" id="IPR003713">
    <property type="entry name" value="FliS"/>
</dbReference>
<accession>A0A0H3FD74</accession>
<dbReference type="InterPro" id="IPR036584">
    <property type="entry name" value="FliS_sf"/>
</dbReference>
<evidence type="ECO:0000313" key="7">
    <source>
        <dbReference type="EMBL" id="ADW74080.1"/>
    </source>
</evidence>
<dbReference type="PIRSF" id="PIRSF039090">
    <property type="entry name" value="Flis"/>
    <property type="match status" value="1"/>
</dbReference>
<dbReference type="GO" id="GO:0044780">
    <property type="term" value="P:bacterial-type flagellum assembly"/>
    <property type="evidence" value="ECO:0007669"/>
    <property type="project" value="InterPro"/>
</dbReference>
<dbReference type="Gene3D" id="1.20.120.340">
    <property type="entry name" value="Flagellar protein FliS"/>
    <property type="match status" value="1"/>
</dbReference>
<dbReference type="HOGENOM" id="CLU_080373_1_0_6"/>
<dbReference type="AlphaFoldDB" id="A0A0H3FD74"/>
<comment type="subcellular location">
    <subcellularLocation>
        <location evidence="1 6">Cytoplasm</location>
        <location evidence="1 6">Cytosol</location>
    </subcellularLocation>
</comment>
<dbReference type="NCBIfam" id="TIGR00208">
    <property type="entry name" value="fliS"/>
    <property type="match status" value="1"/>
</dbReference>